<protein>
    <submittedName>
        <fullName evidence="1">Uncharacterized protein</fullName>
    </submittedName>
</protein>
<dbReference type="RefSeq" id="WP_169625508.1">
    <property type="nucleotide sequence ID" value="NZ_JABBNT010000003.1"/>
</dbReference>
<keyword evidence="2" id="KW-1185">Reference proteome</keyword>
<organism evidence="1 2">
    <name type="scientific">Pacificispira spongiicola</name>
    <dbReference type="NCBI Taxonomy" id="2729598"/>
    <lineage>
        <taxon>Bacteria</taxon>
        <taxon>Pseudomonadati</taxon>
        <taxon>Pseudomonadota</taxon>
        <taxon>Alphaproteobacteria</taxon>
        <taxon>Rhodospirillales</taxon>
        <taxon>Rhodospirillaceae</taxon>
        <taxon>Pacificispira</taxon>
    </lineage>
</organism>
<sequence length="88" mass="9976">MISNYEAAGPSRAEVSEKLRKRVISLFLDTWDEACVEGLPSDLLSEVCLYLALTDMIEDHGEDDVADIMETLPHRIRRGEFTLALEQH</sequence>
<dbReference type="EMBL" id="JABBNT010000003">
    <property type="protein sequence ID" value="NMM45145.1"/>
    <property type="molecule type" value="Genomic_DNA"/>
</dbReference>
<gene>
    <name evidence="1" type="ORF">HH303_11690</name>
</gene>
<evidence type="ECO:0000313" key="1">
    <source>
        <dbReference type="EMBL" id="NMM45145.1"/>
    </source>
</evidence>
<dbReference type="AlphaFoldDB" id="A0A7Y0E0T3"/>
<comment type="caution">
    <text evidence="1">The sequence shown here is derived from an EMBL/GenBank/DDBJ whole genome shotgun (WGS) entry which is preliminary data.</text>
</comment>
<evidence type="ECO:0000313" key="2">
    <source>
        <dbReference type="Proteomes" id="UP000539372"/>
    </source>
</evidence>
<dbReference type="Proteomes" id="UP000539372">
    <property type="component" value="Unassembled WGS sequence"/>
</dbReference>
<proteinExistence type="predicted"/>
<reference evidence="1 2" key="1">
    <citation type="submission" date="2020-04" db="EMBL/GenBank/DDBJ databases">
        <title>Rhodospirillaceae bacterium KN72 isolated from deep sea.</title>
        <authorList>
            <person name="Zhang D.-C."/>
        </authorList>
    </citation>
    <scope>NUCLEOTIDE SEQUENCE [LARGE SCALE GENOMIC DNA]</scope>
    <source>
        <strain evidence="1 2">KN72</strain>
    </source>
</reference>
<accession>A0A7Y0E0T3</accession>
<name>A0A7Y0E0T3_9PROT</name>